<accession>A0A814TRU5</accession>
<organism evidence="1 3">
    <name type="scientific">Rotaria sordida</name>
    <dbReference type="NCBI Taxonomy" id="392033"/>
    <lineage>
        <taxon>Eukaryota</taxon>
        <taxon>Metazoa</taxon>
        <taxon>Spiralia</taxon>
        <taxon>Gnathifera</taxon>
        <taxon>Rotifera</taxon>
        <taxon>Eurotatoria</taxon>
        <taxon>Bdelloidea</taxon>
        <taxon>Philodinida</taxon>
        <taxon>Philodinidae</taxon>
        <taxon>Rotaria</taxon>
    </lineage>
</organism>
<protein>
    <recommendedName>
        <fullName evidence="4">F-box domain-containing protein</fullName>
    </recommendedName>
</protein>
<evidence type="ECO:0000313" key="1">
    <source>
        <dbReference type="EMBL" id="CAF1163981.1"/>
    </source>
</evidence>
<proteinExistence type="predicted"/>
<dbReference type="EMBL" id="CAJNOO010001511">
    <property type="protein sequence ID" value="CAF1163981.1"/>
    <property type="molecule type" value="Genomic_DNA"/>
</dbReference>
<evidence type="ECO:0000313" key="2">
    <source>
        <dbReference type="EMBL" id="CAF4096323.1"/>
    </source>
</evidence>
<dbReference type="AlphaFoldDB" id="A0A814TRU5"/>
<comment type="caution">
    <text evidence="1">The sequence shown here is derived from an EMBL/GenBank/DDBJ whole genome shotgun (WGS) entry which is preliminary data.</text>
</comment>
<reference evidence="1" key="1">
    <citation type="submission" date="2021-02" db="EMBL/GenBank/DDBJ databases">
        <authorList>
            <person name="Nowell W R."/>
        </authorList>
    </citation>
    <scope>NUCLEOTIDE SEQUENCE</scope>
</reference>
<gene>
    <name evidence="2" type="ORF">OTI717_LOCUS33932</name>
    <name evidence="1" type="ORF">RFH988_LOCUS22591</name>
</gene>
<dbReference type="OrthoDB" id="10058361at2759"/>
<name>A0A814TRU5_9BILA</name>
<evidence type="ECO:0000313" key="3">
    <source>
        <dbReference type="Proteomes" id="UP000663882"/>
    </source>
</evidence>
<evidence type="ECO:0008006" key="4">
    <source>
        <dbReference type="Google" id="ProtNLM"/>
    </source>
</evidence>
<dbReference type="Proteomes" id="UP000663823">
    <property type="component" value="Unassembled WGS sequence"/>
</dbReference>
<dbReference type="EMBL" id="CAJOAX010011581">
    <property type="protein sequence ID" value="CAF4096323.1"/>
    <property type="molecule type" value="Genomic_DNA"/>
</dbReference>
<dbReference type="Proteomes" id="UP000663882">
    <property type="component" value="Unassembled WGS sequence"/>
</dbReference>
<sequence length="649" mass="76660">MNRRTHLEDLSNEILFEIFDYLHMLHIFTGFALLNKRISNILKSIPLHIVISFGNSRQQIDFLLSHLTFHEDQVISIKVLDKIRDQSSIIHLLFNRHNFINLKSCKFLSIHSITKLNNIIKQIANLNKLVILEIFQPDRSDLNENNNDELTRILLTNKSSSLRSLKLQYPNHYLNISNYTLINSHLISLHLRISGSSSTVSVHTVLQIFRLCYGIRYLTIVLQHEKRFENNINGSNHLSPINENDLPILSQLTSFNLLIGASCDIWSISSILHCMPNLKHFYFHLIVQTSSWPFTNQYLDGYVWQQIFENNLSYLSKFEFHMTVTKRIPKLDLDFVINSFNYFVEKYSNWHMIIDRWIYGSRLQDELIILRTKNYIKGKFTAKINIPCIHCRTFETRTTETRIDDHYSFYSDITRLILYIQNKKSNVTWFFPLFQNVTNLLVEMPIIKSTWWNSLFNIVNVRQTTNDNNAQENLTYISKFVYLTNITTLEFSSAFPVNRWKDIEFILKSCPNVIYLIINTSLLLFSKIINNLSLIPIFKQIKMIKSITKDIYFPSNFILKFVERFPSLVHIELQVFSFDICSFIIEGFLAKLEQLSYVKINYHQDTLLDDYFTREYIITKRGQVFPINNMNQQMINVKNNGQIIEIWLS</sequence>